<evidence type="ECO:0000256" key="10">
    <source>
        <dbReference type="ARBA" id="ARBA00022840"/>
    </source>
</evidence>
<sequence length="334" mass="37548">MQLLRKLGFPVSLIYALVVYLRNYFYDVGLLSSKAYKTRTICVGNLSVGGTGKTPMIEFLVANVKDRGRIAVLSRGYGRKSKGFLLAKPAIGVEDLGDEPYQIYKKFPNAHVAVDADRQHGISILEETIGPDIILLDDAFQHRKVRCDQYVLLTSHSNLYVDDWYLPSGNLRDSKREARRANIIVVTKCPSKLSVAEQQIILKKLNPDPNQQVIFSYLEYQTTLKGNSKEMDLAELKNKKVTLVTGIADPKQLVSFLSAQGIVFEHLAYPDHHFFTDKEIALFNNREVVLTTEKDYVRLAGKGENFYYIGVGHKFMNGGEEVLLNLLGESLTAP</sequence>
<evidence type="ECO:0000256" key="3">
    <source>
        <dbReference type="ARBA" id="ARBA00012071"/>
    </source>
</evidence>
<gene>
    <name evidence="13 15" type="primary">lpxK</name>
    <name evidence="15" type="ORF">AREALGSMS7_00097</name>
</gene>
<dbReference type="STRING" id="616991.GCA_000733925_03254"/>
<keyword evidence="8 13" id="KW-0547">Nucleotide-binding</keyword>
<evidence type="ECO:0000313" key="15">
    <source>
        <dbReference type="EMBL" id="ASO03595.1"/>
    </source>
</evidence>
<dbReference type="HAMAP" id="MF_00409">
    <property type="entry name" value="LpxK"/>
    <property type="match status" value="1"/>
</dbReference>
<feature type="binding site" evidence="13">
    <location>
        <begin position="47"/>
        <end position="54"/>
    </location>
    <ligand>
        <name>ATP</name>
        <dbReference type="ChEBI" id="CHEBI:30616"/>
    </ligand>
</feature>
<evidence type="ECO:0000256" key="14">
    <source>
        <dbReference type="SAM" id="Phobius"/>
    </source>
</evidence>
<evidence type="ECO:0000256" key="2">
    <source>
        <dbReference type="ARBA" id="ARBA00004870"/>
    </source>
</evidence>
<evidence type="ECO:0000256" key="8">
    <source>
        <dbReference type="ARBA" id="ARBA00022741"/>
    </source>
</evidence>
<keyword evidence="14" id="KW-1133">Transmembrane helix</keyword>
<dbReference type="InterPro" id="IPR027417">
    <property type="entry name" value="P-loop_NTPase"/>
</dbReference>
<evidence type="ECO:0000256" key="12">
    <source>
        <dbReference type="ARBA" id="ARBA00029757"/>
    </source>
</evidence>
<evidence type="ECO:0000313" key="16">
    <source>
        <dbReference type="Proteomes" id="UP000204551"/>
    </source>
</evidence>
<evidence type="ECO:0000256" key="7">
    <source>
        <dbReference type="ARBA" id="ARBA00022679"/>
    </source>
</evidence>
<feature type="transmembrane region" description="Helical" evidence="14">
    <location>
        <begin position="7"/>
        <end position="25"/>
    </location>
</feature>
<evidence type="ECO:0000256" key="4">
    <source>
        <dbReference type="ARBA" id="ARBA00016436"/>
    </source>
</evidence>
<evidence type="ECO:0000256" key="6">
    <source>
        <dbReference type="ARBA" id="ARBA00022556"/>
    </source>
</evidence>
<dbReference type="eggNOG" id="COG1663">
    <property type="taxonomic scope" value="Bacteria"/>
</dbReference>
<dbReference type="AlphaFoldDB" id="A0A221UQK4"/>
<evidence type="ECO:0000256" key="13">
    <source>
        <dbReference type="HAMAP-Rule" id="MF_00409"/>
    </source>
</evidence>
<dbReference type="Pfam" id="PF02606">
    <property type="entry name" value="LpxK"/>
    <property type="match status" value="1"/>
</dbReference>
<comment type="similarity">
    <text evidence="13">Belongs to the LpxK family.</text>
</comment>
<accession>A0A221UQK4</accession>
<dbReference type="GO" id="GO:0009245">
    <property type="term" value="P:lipid A biosynthetic process"/>
    <property type="evidence" value="ECO:0007669"/>
    <property type="project" value="UniProtKB-UniRule"/>
</dbReference>
<keyword evidence="11 13" id="KW-0443">Lipid metabolism</keyword>
<name>A0A221UQK4_9FLAO</name>
<dbReference type="GO" id="GO:0009244">
    <property type="term" value="P:lipopolysaccharide core region biosynthetic process"/>
    <property type="evidence" value="ECO:0007669"/>
    <property type="project" value="TreeGrafter"/>
</dbReference>
<keyword evidence="9 13" id="KW-0418">Kinase</keyword>
<evidence type="ECO:0000256" key="9">
    <source>
        <dbReference type="ARBA" id="ARBA00022777"/>
    </source>
</evidence>
<comment type="function">
    <text evidence="1 13">Transfers the gamma-phosphate of ATP to the 4'-position of a tetraacyldisaccharide 1-phosphate intermediate (termed DS-1-P) to form tetraacyldisaccharide 1,4'-bis-phosphate (lipid IVA).</text>
</comment>
<dbReference type="GO" id="GO:0005524">
    <property type="term" value="F:ATP binding"/>
    <property type="evidence" value="ECO:0007669"/>
    <property type="project" value="UniProtKB-UniRule"/>
</dbReference>
<keyword evidence="14" id="KW-0812">Transmembrane</keyword>
<dbReference type="Proteomes" id="UP000204551">
    <property type="component" value="Chromosome"/>
</dbReference>
<keyword evidence="10 13" id="KW-0067">ATP-binding</keyword>
<keyword evidence="6 13" id="KW-0441">Lipid A biosynthesis</keyword>
<dbReference type="EMBL" id="CP022515">
    <property type="protein sequence ID" value="ASO03595.1"/>
    <property type="molecule type" value="Genomic_DNA"/>
</dbReference>
<dbReference type="PANTHER" id="PTHR42724">
    <property type="entry name" value="TETRAACYLDISACCHARIDE 4'-KINASE"/>
    <property type="match status" value="1"/>
</dbReference>
<dbReference type="KEGG" id="aalg:AREALGSMS7_00097"/>
<dbReference type="GO" id="GO:0005886">
    <property type="term" value="C:plasma membrane"/>
    <property type="evidence" value="ECO:0007669"/>
    <property type="project" value="TreeGrafter"/>
</dbReference>
<keyword evidence="5 13" id="KW-0444">Lipid biosynthesis</keyword>
<dbReference type="NCBIfam" id="TIGR00682">
    <property type="entry name" value="lpxK"/>
    <property type="match status" value="1"/>
</dbReference>
<evidence type="ECO:0000256" key="1">
    <source>
        <dbReference type="ARBA" id="ARBA00002274"/>
    </source>
</evidence>
<dbReference type="EC" id="2.7.1.130" evidence="3 13"/>
<reference evidence="15 16" key="1">
    <citation type="submission" date="2017-07" db="EMBL/GenBank/DDBJ databases">
        <title>Genome Sequence of Arenibacter algicola Strain SMS7 Isolated from a culture of the Diatom Skeletonema marinoi.</title>
        <authorList>
            <person name="Topel M."/>
            <person name="Pinder M.I.M."/>
            <person name="Johansson O.N."/>
            <person name="Kourtchenko O."/>
            <person name="Godhe A."/>
            <person name="Clarke A.K."/>
        </authorList>
    </citation>
    <scope>NUCLEOTIDE SEQUENCE [LARGE SCALE GENOMIC DNA]</scope>
    <source>
        <strain evidence="15 16">SMS7</strain>
    </source>
</reference>
<evidence type="ECO:0000256" key="5">
    <source>
        <dbReference type="ARBA" id="ARBA00022516"/>
    </source>
</evidence>
<comment type="pathway">
    <text evidence="2 13">Glycolipid biosynthesis; lipid IV(A) biosynthesis; lipid IV(A) from (3R)-3-hydroxytetradecanoyl-[acyl-carrier-protein] and UDP-N-acetyl-alpha-D-glucosamine: step 6/6.</text>
</comment>
<dbReference type="SUPFAM" id="SSF52540">
    <property type="entry name" value="P-loop containing nucleoside triphosphate hydrolases"/>
    <property type="match status" value="1"/>
</dbReference>
<dbReference type="InterPro" id="IPR003758">
    <property type="entry name" value="LpxK"/>
</dbReference>
<proteinExistence type="inferred from homology"/>
<keyword evidence="7 13" id="KW-0808">Transferase</keyword>
<dbReference type="UniPathway" id="UPA00359">
    <property type="reaction ID" value="UER00482"/>
</dbReference>
<dbReference type="PANTHER" id="PTHR42724:SF1">
    <property type="entry name" value="TETRAACYLDISACCHARIDE 4'-KINASE, MITOCHONDRIAL-RELATED"/>
    <property type="match status" value="1"/>
</dbReference>
<dbReference type="GO" id="GO:0009029">
    <property type="term" value="F:lipid-A 4'-kinase activity"/>
    <property type="evidence" value="ECO:0007669"/>
    <property type="project" value="UniProtKB-UniRule"/>
</dbReference>
<keyword evidence="14" id="KW-0472">Membrane</keyword>
<organism evidence="15 16">
    <name type="scientific">Arenibacter algicola</name>
    <dbReference type="NCBI Taxonomy" id="616991"/>
    <lineage>
        <taxon>Bacteria</taxon>
        <taxon>Pseudomonadati</taxon>
        <taxon>Bacteroidota</taxon>
        <taxon>Flavobacteriia</taxon>
        <taxon>Flavobacteriales</taxon>
        <taxon>Flavobacteriaceae</taxon>
        <taxon>Arenibacter</taxon>
    </lineage>
</organism>
<protein>
    <recommendedName>
        <fullName evidence="4 13">Tetraacyldisaccharide 4'-kinase</fullName>
        <ecNumber evidence="3 13">2.7.1.130</ecNumber>
    </recommendedName>
    <alternativeName>
        <fullName evidence="12 13">Lipid A 4'-kinase</fullName>
    </alternativeName>
</protein>
<dbReference type="RefSeq" id="WP_093980414.1">
    <property type="nucleotide sequence ID" value="NZ_CP022515.1"/>
</dbReference>
<evidence type="ECO:0000256" key="11">
    <source>
        <dbReference type="ARBA" id="ARBA00023098"/>
    </source>
</evidence>
<comment type="catalytic activity">
    <reaction evidence="13">
        <text>a lipid A disaccharide + ATP = a lipid IVA + ADP + H(+)</text>
        <dbReference type="Rhea" id="RHEA:67840"/>
        <dbReference type="ChEBI" id="CHEBI:15378"/>
        <dbReference type="ChEBI" id="CHEBI:30616"/>
        <dbReference type="ChEBI" id="CHEBI:176343"/>
        <dbReference type="ChEBI" id="CHEBI:176425"/>
        <dbReference type="ChEBI" id="CHEBI:456216"/>
        <dbReference type="EC" id="2.7.1.130"/>
    </reaction>
</comment>